<dbReference type="Proteomes" id="UP000467841">
    <property type="component" value="Unassembled WGS sequence"/>
</dbReference>
<comment type="caution">
    <text evidence="2">The sequence shown here is derived from an EMBL/GenBank/DDBJ whole genome shotgun (WGS) entry which is preliminary data.</text>
</comment>
<dbReference type="InterPro" id="IPR050796">
    <property type="entry name" value="SCF_F-box_component"/>
</dbReference>
<dbReference type="SMART" id="SM00256">
    <property type="entry name" value="FBOX"/>
    <property type="match status" value="1"/>
</dbReference>
<dbReference type="Gene3D" id="1.20.1280.50">
    <property type="match status" value="1"/>
</dbReference>
<dbReference type="Pfam" id="PF00646">
    <property type="entry name" value="F-box"/>
    <property type="match status" value="1"/>
</dbReference>
<dbReference type="OrthoDB" id="674184at2759"/>
<dbReference type="PANTHER" id="PTHR31672">
    <property type="entry name" value="BNACNNG10540D PROTEIN"/>
    <property type="match status" value="1"/>
</dbReference>
<dbReference type="InterPro" id="IPR056592">
    <property type="entry name" value="Beta-prop_At3g26010-like"/>
</dbReference>
<dbReference type="Pfam" id="PF24750">
    <property type="entry name" value="b-prop_At3g26010-like"/>
    <property type="match status" value="1"/>
</dbReference>
<dbReference type="SUPFAM" id="SSF81383">
    <property type="entry name" value="F-box domain"/>
    <property type="match status" value="1"/>
</dbReference>
<name>A0A6D2K1N4_9BRAS</name>
<proteinExistence type="predicted"/>
<dbReference type="InterPro" id="IPR036047">
    <property type="entry name" value="F-box-like_dom_sf"/>
</dbReference>
<reference evidence="2" key="1">
    <citation type="submission" date="2020-01" db="EMBL/GenBank/DDBJ databases">
        <authorList>
            <person name="Mishra B."/>
        </authorList>
    </citation>
    <scope>NUCLEOTIDE SEQUENCE [LARGE SCALE GENOMIC DNA]</scope>
</reference>
<feature type="domain" description="F-box" evidence="1">
    <location>
        <begin position="10"/>
        <end position="59"/>
    </location>
</feature>
<evidence type="ECO:0000313" key="2">
    <source>
        <dbReference type="EMBL" id="CAA7043290.1"/>
    </source>
</evidence>
<accession>A0A6D2K1N4</accession>
<evidence type="ECO:0000313" key="3">
    <source>
        <dbReference type="Proteomes" id="UP000467841"/>
    </source>
</evidence>
<dbReference type="CDD" id="cd22157">
    <property type="entry name" value="F-box_AtFBW1-like"/>
    <property type="match status" value="1"/>
</dbReference>
<dbReference type="PROSITE" id="PS50181">
    <property type="entry name" value="FBOX"/>
    <property type="match status" value="1"/>
</dbReference>
<sequence>MMKVKPIATERGIDDLPEELVINIMARLPPQSLVRLKLVCREWKSLTESAYLRDLYHSNFSSNSSSNWSILHGDLKHKWPHSCFEELELDLPSPHGHSSFARSVFTNKTGDISVASCTDGLFLLCFRQVHEEETRVRLMVRYYVGNPVLPQWLQLPPPPSPHVPYDSGLVTRMHNGALLGYKVVRSHHEPFKSHDPQTLSFEVFSSDTGEWSVKQVSCPGIGVSIRKASAYYPVSLDGKLHWLDNSRRVIIVHNFFSNDDDDQVRAISLPNRMQGTQWYPYCKMICTTSQGYYVIVDVELIEKVNSYSVRVWRLKCDDDSWKWEKAWEMNMSCLGLASNCVPMAINCFDIDIIYLWDLDCKCFIACNLRENTKSYGTRKDGVLHKNRHRTLFQTMEDVVVYKEDAFCCEPYPCVLHYVPSLQVIPH</sequence>
<dbReference type="EMBL" id="CACVBM020001274">
    <property type="protein sequence ID" value="CAA7043290.1"/>
    <property type="molecule type" value="Genomic_DNA"/>
</dbReference>
<organism evidence="2 3">
    <name type="scientific">Microthlaspi erraticum</name>
    <dbReference type="NCBI Taxonomy" id="1685480"/>
    <lineage>
        <taxon>Eukaryota</taxon>
        <taxon>Viridiplantae</taxon>
        <taxon>Streptophyta</taxon>
        <taxon>Embryophyta</taxon>
        <taxon>Tracheophyta</taxon>
        <taxon>Spermatophyta</taxon>
        <taxon>Magnoliopsida</taxon>
        <taxon>eudicotyledons</taxon>
        <taxon>Gunneridae</taxon>
        <taxon>Pentapetalae</taxon>
        <taxon>rosids</taxon>
        <taxon>malvids</taxon>
        <taxon>Brassicales</taxon>
        <taxon>Brassicaceae</taxon>
        <taxon>Coluteocarpeae</taxon>
        <taxon>Microthlaspi</taxon>
    </lineage>
</organism>
<keyword evidence="3" id="KW-1185">Reference proteome</keyword>
<protein>
    <recommendedName>
        <fullName evidence="1">F-box domain-containing protein</fullName>
    </recommendedName>
</protein>
<dbReference type="InterPro" id="IPR001810">
    <property type="entry name" value="F-box_dom"/>
</dbReference>
<evidence type="ECO:0000259" key="1">
    <source>
        <dbReference type="PROSITE" id="PS50181"/>
    </source>
</evidence>
<dbReference type="AlphaFoldDB" id="A0A6D2K1N4"/>
<gene>
    <name evidence="2" type="ORF">MERR_LOCUS30525</name>
</gene>